<dbReference type="Proteomes" id="UP000249723">
    <property type="component" value="Unassembled WGS sequence"/>
</dbReference>
<accession>A0A2X0M926</accession>
<gene>
    <name evidence="1" type="ORF">BZ3500_MVSOF-1268-A1-R1_CHR2-1G04232</name>
</gene>
<protein>
    <submittedName>
        <fullName evidence="1">BZ3500_MvSof-1268-A1-R1_Chr2-1g04232 protein</fullName>
    </submittedName>
</protein>
<sequence>MAGATIVRSISGAILPVFSDSLFINLGYGWATDLSVPLQPAVPAPFVLFMYGQRLRERYKFQP</sequence>
<dbReference type="AlphaFoldDB" id="A0A2X0M926"/>
<reference evidence="2" key="1">
    <citation type="submission" date="2016-10" db="EMBL/GenBank/DDBJ databases">
        <authorList>
            <person name="Jeantristanb JTB J.-T."/>
            <person name="Ricardo R."/>
        </authorList>
    </citation>
    <scope>NUCLEOTIDE SEQUENCE [LARGE SCALE GENOMIC DNA]</scope>
</reference>
<evidence type="ECO:0000313" key="2">
    <source>
        <dbReference type="Proteomes" id="UP000249723"/>
    </source>
</evidence>
<proteinExistence type="predicted"/>
<organism evidence="1 2">
    <name type="scientific">Microbotryum saponariae</name>
    <dbReference type="NCBI Taxonomy" id="289078"/>
    <lineage>
        <taxon>Eukaryota</taxon>
        <taxon>Fungi</taxon>
        <taxon>Dikarya</taxon>
        <taxon>Basidiomycota</taxon>
        <taxon>Pucciniomycotina</taxon>
        <taxon>Microbotryomycetes</taxon>
        <taxon>Microbotryales</taxon>
        <taxon>Microbotryaceae</taxon>
        <taxon>Microbotryum</taxon>
    </lineage>
</organism>
<keyword evidence="2" id="KW-1185">Reference proteome</keyword>
<dbReference type="EMBL" id="FMWP01000012">
    <property type="protein sequence ID" value="SCZ88164.1"/>
    <property type="molecule type" value="Genomic_DNA"/>
</dbReference>
<dbReference type="STRING" id="289078.A0A2X0M926"/>
<dbReference type="OrthoDB" id="3198593at2759"/>
<evidence type="ECO:0000313" key="1">
    <source>
        <dbReference type="EMBL" id="SCZ88164.1"/>
    </source>
</evidence>
<name>A0A2X0M926_9BASI</name>